<dbReference type="EMBL" id="BNAP01000003">
    <property type="protein sequence ID" value="GHG85647.1"/>
    <property type="molecule type" value="Genomic_DNA"/>
</dbReference>
<keyword evidence="12" id="KW-1185">Reference proteome</keyword>
<dbReference type="PROSITE" id="PS50928">
    <property type="entry name" value="ABC_TM1"/>
    <property type="match status" value="1"/>
</dbReference>
<feature type="transmembrane region" description="Helical" evidence="8">
    <location>
        <begin position="60"/>
        <end position="83"/>
    </location>
</feature>
<evidence type="ECO:0000256" key="4">
    <source>
        <dbReference type="ARBA" id="ARBA00022519"/>
    </source>
</evidence>
<comment type="similarity">
    <text evidence="8">Belongs to the binding-protein-dependent transport system permease family.</text>
</comment>
<dbReference type="GO" id="GO:0005886">
    <property type="term" value="C:plasma membrane"/>
    <property type="evidence" value="ECO:0007669"/>
    <property type="project" value="UniProtKB-SubCell"/>
</dbReference>
<keyword evidence="7 8" id="KW-0472">Membrane</keyword>
<keyword evidence="6 8" id="KW-1133">Transmembrane helix</keyword>
<dbReference type="PANTHER" id="PTHR43357:SF4">
    <property type="entry name" value="INNER MEMBRANE ABC TRANSPORTER PERMEASE PROTEIN YDCV"/>
    <property type="match status" value="1"/>
</dbReference>
<feature type="transmembrane region" description="Helical" evidence="8">
    <location>
        <begin position="180"/>
        <end position="206"/>
    </location>
</feature>
<keyword evidence="5 8" id="KW-0812">Transmembrane</keyword>
<sequence length="283" mass="30435">MRHILIAIAAWAVLIFLVAPLLVIFPLSFSSGNILTLPVPGYSLQWYRDFLFDGRWLPAAWNSMIVGLATMTLATGLGTCAAYGLNLSEFRGKRFVLMVLSLPMVVPLIVTAASMFLAFSVVGLTNSLTGLIVAHTIIAAPYVVITVLASLRTFDPDLMRVALSLGAPPLTAFRRVVLPLILPGVASGAIFAFAISFDELVIAIFISGPGEVTLPRQMFAGLREFLSPTIAAAAVIMIVLSFALLFVSELIRRRAERMTSARLKTPGGPPSPERNAGPRKALR</sequence>
<feature type="transmembrane region" description="Helical" evidence="8">
    <location>
        <begin position="128"/>
        <end position="151"/>
    </location>
</feature>
<dbReference type="GO" id="GO:0055085">
    <property type="term" value="P:transmembrane transport"/>
    <property type="evidence" value="ECO:0007669"/>
    <property type="project" value="InterPro"/>
</dbReference>
<dbReference type="CDD" id="cd06261">
    <property type="entry name" value="TM_PBP2"/>
    <property type="match status" value="1"/>
</dbReference>
<dbReference type="InterPro" id="IPR035906">
    <property type="entry name" value="MetI-like_sf"/>
</dbReference>
<dbReference type="Pfam" id="PF00528">
    <property type="entry name" value="BPD_transp_1"/>
    <property type="match status" value="1"/>
</dbReference>
<evidence type="ECO:0000256" key="3">
    <source>
        <dbReference type="ARBA" id="ARBA00022475"/>
    </source>
</evidence>
<dbReference type="PANTHER" id="PTHR43357">
    <property type="entry name" value="INNER MEMBRANE ABC TRANSPORTER PERMEASE PROTEIN YDCV"/>
    <property type="match status" value="1"/>
</dbReference>
<organism evidence="11 12">
    <name type="scientific">Pseudodonghicola xiamenensis</name>
    <dbReference type="NCBI Taxonomy" id="337702"/>
    <lineage>
        <taxon>Bacteria</taxon>
        <taxon>Pseudomonadati</taxon>
        <taxon>Pseudomonadota</taxon>
        <taxon>Alphaproteobacteria</taxon>
        <taxon>Rhodobacterales</taxon>
        <taxon>Paracoccaceae</taxon>
        <taxon>Pseudodonghicola</taxon>
    </lineage>
</organism>
<accession>A0A8J3H5W7</accession>
<protein>
    <submittedName>
        <fullName evidence="11">Polyamine ABC transporter permease</fullName>
    </submittedName>
</protein>
<proteinExistence type="inferred from homology"/>
<evidence type="ECO:0000256" key="1">
    <source>
        <dbReference type="ARBA" id="ARBA00004429"/>
    </source>
</evidence>
<evidence type="ECO:0000256" key="2">
    <source>
        <dbReference type="ARBA" id="ARBA00022448"/>
    </source>
</evidence>
<evidence type="ECO:0000313" key="11">
    <source>
        <dbReference type="EMBL" id="GHG85647.1"/>
    </source>
</evidence>
<keyword evidence="3" id="KW-1003">Cell membrane</keyword>
<evidence type="ECO:0000256" key="5">
    <source>
        <dbReference type="ARBA" id="ARBA00022692"/>
    </source>
</evidence>
<keyword evidence="4" id="KW-0997">Cell inner membrane</keyword>
<name>A0A8J3H5W7_9RHOB</name>
<evidence type="ECO:0000259" key="10">
    <source>
        <dbReference type="PROSITE" id="PS50928"/>
    </source>
</evidence>
<dbReference type="SUPFAM" id="SSF161098">
    <property type="entry name" value="MetI-like"/>
    <property type="match status" value="1"/>
</dbReference>
<dbReference type="RefSeq" id="WP_084436992.1">
    <property type="nucleotide sequence ID" value="NZ_BNAP01000003.1"/>
</dbReference>
<evidence type="ECO:0000256" key="7">
    <source>
        <dbReference type="ARBA" id="ARBA00023136"/>
    </source>
</evidence>
<evidence type="ECO:0000256" key="6">
    <source>
        <dbReference type="ARBA" id="ARBA00022989"/>
    </source>
</evidence>
<dbReference type="AlphaFoldDB" id="A0A8J3H5W7"/>
<comment type="subcellular location">
    <subcellularLocation>
        <location evidence="1">Cell inner membrane</location>
        <topology evidence="1">Multi-pass membrane protein</topology>
    </subcellularLocation>
    <subcellularLocation>
        <location evidence="8">Cell membrane</location>
        <topology evidence="8">Multi-pass membrane protein</topology>
    </subcellularLocation>
</comment>
<dbReference type="InterPro" id="IPR000515">
    <property type="entry name" value="MetI-like"/>
</dbReference>
<feature type="domain" description="ABC transmembrane type-1" evidence="10">
    <location>
        <begin position="60"/>
        <end position="248"/>
    </location>
</feature>
<evidence type="ECO:0000256" key="8">
    <source>
        <dbReference type="RuleBase" id="RU363032"/>
    </source>
</evidence>
<reference evidence="11" key="2">
    <citation type="submission" date="2020-09" db="EMBL/GenBank/DDBJ databases">
        <authorList>
            <person name="Sun Q."/>
            <person name="Zhou Y."/>
        </authorList>
    </citation>
    <scope>NUCLEOTIDE SEQUENCE</scope>
    <source>
        <strain evidence="11">CGMCC 1.7081</strain>
    </source>
</reference>
<keyword evidence="2 8" id="KW-0813">Transport</keyword>
<feature type="transmembrane region" description="Helical" evidence="8">
    <location>
        <begin position="226"/>
        <end position="247"/>
    </location>
</feature>
<feature type="region of interest" description="Disordered" evidence="9">
    <location>
        <begin position="261"/>
        <end position="283"/>
    </location>
</feature>
<reference evidence="11" key="1">
    <citation type="journal article" date="2014" name="Int. J. Syst. Evol. Microbiol.">
        <title>Complete genome sequence of Corynebacterium casei LMG S-19264T (=DSM 44701T), isolated from a smear-ripened cheese.</title>
        <authorList>
            <consortium name="US DOE Joint Genome Institute (JGI-PGF)"/>
            <person name="Walter F."/>
            <person name="Albersmeier A."/>
            <person name="Kalinowski J."/>
            <person name="Ruckert C."/>
        </authorList>
    </citation>
    <scope>NUCLEOTIDE SEQUENCE</scope>
    <source>
        <strain evidence="11">CGMCC 1.7081</strain>
    </source>
</reference>
<dbReference type="Proteomes" id="UP000611500">
    <property type="component" value="Unassembled WGS sequence"/>
</dbReference>
<evidence type="ECO:0000256" key="9">
    <source>
        <dbReference type="SAM" id="MobiDB-lite"/>
    </source>
</evidence>
<dbReference type="Gene3D" id="1.10.3720.10">
    <property type="entry name" value="MetI-like"/>
    <property type="match status" value="1"/>
</dbReference>
<comment type="caution">
    <text evidence="11">The sequence shown here is derived from an EMBL/GenBank/DDBJ whole genome shotgun (WGS) entry which is preliminary data.</text>
</comment>
<evidence type="ECO:0000313" key="12">
    <source>
        <dbReference type="Proteomes" id="UP000611500"/>
    </source>
</evidence>
<gene>
    <name evidence="11" type="ORF">GCM10010961_12870</name>
</gene>
<feature type="transmembrane region" description="Helical" evidence="8">
    <location>
        <begin position="95"/>
        <end position="122"/>
    </location>
</feature>